<dbReference type="AlphaFoldDB" id="A0A1G9XI73"/>
<feature type="region of interest" description="Disordered" evidence="1">
    <location>
        <begin position="39"/>
        <end position="60"/>
    </location>
</feature>
<evidence type="ECO:0000256" key="1">
    <source>
        <dbReference type="SAM" id="MobiDB-lite"/>
    </source>
</evidence>
<organism evidence="2 3">
    <name type="scientific">Franzmannia pantelleriensis</name>
    <dbReference type="NCBI Taxonomy" id="48727"/>
    <lineage>
        <taxon>Bacteria</taxon>
        <taxon>Pseudomonadati</taxon>
        <taxon>Pseudomonadota</taxon>
        <taxon>Gammaproteobacteria</taxon>
        <taxon>Oceanospirillales</taxon>
        <taxon>Halomonadaceae</taxon>
        <taxon>Franzmannia</taxon>
    </lineage>
</organism>
<name>A0A1G9XI73_9GAMM</name>
<dbReference type="EMBL" id="FNGH01000038">
    <property type="protein sequence ID" value="SDM96420.1"/>
    <property type="molecule type" value="Genomic_DNA"/>
</dbReference>
<reference evidence="3" key="1">
    <citation type="submission" date="2016-10" db="EMBL/GenBank/DDBJ databases">
        <authorList>
            <person name="Varghese N."/>
            <person name="Submissions S."/>
        </authorList>
    </citation>
    <scope>NUCLEOTIDE SEQUENCE [LARGE SCALE GENOMIC DNA]</scope>
    <source>
        <strain evidence="3">AAP</strain>
    </source>
</reference>
<evidence type="ECO:0000313" key="3">
    <source>
        <dbReference type="Proteomes" id="UP000199107"/>
    </source>
</evidence>
<dbReference type="RefSeq" id="WP_143025114.1">
    <property type="nucleotide sequence ID" value="NZ_FNGH01000038.1"/>
</dbReference>
<feature type="non-terminal residue" evidence="2">
    <location>
        <position position="1"/>
    </location>
</feature>
<protein>
    <submittedName>
        <fullName evidence="2">Methyl-accepting chemotaxis protein</fullName>
    </submittedName>
</protein>
<gene>
    <name evidence="2" type="ORF">SAMN05192555_1381</name>
</gene>
<accession>A0A1G9XI73</accession>
<dbReference type="Proteomes" id="UP000199107">
    <property type="component" value="Unassembled WGS sequence"/>
</dbReference>
<proteinExistence type="predicted"/>
<evidence type="ECO:0000313" key="2">
    <source>
        <dbReference type="EMBL" id="SDM96420.1"/>
    </source>
</evidence>
<dbReference type="OrthoDB" id="9969676at2"/>
<keyword evidence="3" id="KW-1185">Reference proteome</keyword>
<sequence>QENAAMVEESTSAAEQLKDQAGRLNDTVGVFTLSASTATPALSYTGSAPRGQAKELAHAG</sequence>